<protein>
    <submittedName>
        <fullName evidence="3">Uncharacterized protein</fullName>
    </submittedName>
</protein>
<reference evidence="3 5" key="2">
    <citation type="journal article" date="2012" name="J. Bacteriol.">
        <title>Genome Sequence of Janibacter hoylei MTCC8307, Isolated from the Stratospheric Air.</title>
        <authorList>
            <person name="Pawar S.P."/>
            <person name="Dhotre D.P."/>
            <person name="Shetty S.A."/>
            <person name="Chowdhury S.P."/>
            <person name="Chaudhari B.L."/>
            <person name="Shouche Y.S."/>
        </authorList>
    </citation>
    <scope>NUCLEOTIDE SEQUENCE [LARGE SCALE GENOMIC DNA]</scope>
    <source>
        <strain evidence="3 5">PVAS-1</strain>
    </source>
</reference>
<dbReference type="RefSeq" id="WP_007926289.1">
    <property type="nucleotide sequence ID" value="NZ_ALWX01000022.1"/>
</dbReference>
<keyword evidence="2" id="KW-1133">Transmembrane helix</keyword>
<keyword evidence="2" id="KW-0812">Transmembrane</keyword>
<dbReference type="Proteomes" id="UP000004474">
    <property type="component" value="Unassembled WGS sequence"/>
</dbReference>
<dbReference type="Proteomes" id="UP000288711">
    <property type="component" value="Unassembled WGS sequence"/>
</dbReference>
<evidence type="ECO:0000313" key="6">
    <source>
        <dbReference type="Proteomes" id="UP000288711"/>
    </source>
</evidence>
<reference evidence="4" key="3">
    <citation type="submission" date="2017-11" db="EMBL/GenBank/DDBJ databases">
        <authorList>
            <person name="Seuylemezian A."/>
            <person name="Cooper K."/>
            <person name="Vaishampayan P."/>
        </authorList>
    </citation>
    <scope>NUCLEOTIDE SEQUENCE</scope>
    <source>
        <strain evidence="4">PVAS-1</strain>
    </source>
</reference>
<reference evidence="4 6" key="1">
    <citation type="journal article" date="2009" name="Int. J. Syst. Evol. Microbiol.">
        <title>Janibacter hoylei sp. nov., Bacillus isronensis sp. nov. and Bacillus aryabhattai sp. nov., isolated from cryotubes used for collecting air from the upper atmosphere.</title>
        <authorList>
            <person name="Shivaji S."/>
            <person name="Chaturvedi P."/>
            <person name="Begum Z."/>
            <person name="Pindi P.K."/>
            <person name="Manorama R."/>
            <person name="Padmanaban D.A."/>
            <person name="Shouche Y.S."/>
            <person name="Pawar S."/>
            <person name="Vaishampayan P."/>
            <person name="Dutt C.B."/>
            <person name="Datta G.N."/>
            <person name="Manchanda R.K."/>
            <person name="Rao U.R."/>
            <person name="Bhargava P.M."/>
            <person name="Narlikar J.V."/>
        </authorList>
    </citation>
    <scope>NUCLEOTIDE SEQUENCE [LARGE SCALE GENOMIC DNA]</scope>
    <source>
        <strain evidence="4 6">PVAS-1</strain>
    </source>
</reference>
<keyword evidence="6" id="KW-1185">Reference proteome</keyword>
<gene>
    <name evidence="3" type="ORF">B277_06453</name>
    <name evidence="4" type="ORF">CWN80_00665</name>
</gene>
<proteinExistence type="predicted"/>
<feature type="transmembrane region" description="Helical" evidence="2">
    <location>
        <begin position="75"/>
        <end position="97"/>
    </location>
</feature>
<accession>K1DZL6</accession>
<feature type="region of interest" description="Disordered" evidence="1">
    <location>
        <begin position="231"/>
        <end position="259"/>
    </location>
</feature>
<dbReference type="AlphaFoldDB" id="K1DZL6"/>
<dbReference type="STRING" id="1210046.B277_06453"/>
<dbReference type="PATRIC" id="fig|1210046.3.peg.1248"/>
<evidence type="ECO:0000313" key="3">
    <source>
        <dbReference type="EMBL" id="EKA61779.1"/>
    </source>
</evidence>
<comment type="caution">
    <text evidence="3">The sequence shown here is derived from an EMBL/GenBank/DDBJ whole genome shotgun (WGS) entry which is preliminary data.</text>
</comment>
<dbReference type="EMBL" id="PIPF01000001">
    <property type="protein sequence ID" value="RWU85539.1"/>
    <property type="molecule type" value="Genomic_DNA"/>
</dbReference>
<evidence type="ECO:0000313" key="4">
    <source>
        <dbReference type="EMBL" id="RWU85539.1"/>
    </source>
</evidence>
<dbReference type="EMBL" id="ALWX01000022">
    <property type="protein sequence ID" value="EKA61779.1"/>
    <property type="molecule type" value="Genomic_DNA"/>
</dbReference>
<dbReference type="OrthoDB" id="4869488at2"/>
<feature type="transmembrane region" description="Helical" evidence="2">
    <location>
        <begin position="45"/>
        <end position="69"/>
    </location>
</feature>
<evidence type="ECO:0000256" key="1">
    <source>
        <dbReference type="SAM" id="MobiDB-lite"/>
    </source>
</evidence>
<sequence length="259" mass="27013">MLRRFVGLDGTPQASAALETSLRTTPEQLGPVRARHTVPAASRPVAALLAVVGVVVVLAVATATVLVVLGALPAAAVLCPLAIGVAVAVLVGVGLAATHDSRGIEVRAHGLIVGSRPVPFATMDPGRMVWATSARAARSVVTLARRRRVAGGECLLLNGTDGPDAVDDWRGLGGRYDPLPRAPRLDTPFVWWALGPRDVGAFVRDLEAAMVADGYPVHGLADHLARHRTDVPAGREALPRRAPHDPPLWRARPGAGLGP</sequence>
<organism evidence="3 5">
    <name type="scientific">Janibacter hoylei PVAS-1</name>
    <dbReference type="NCBI Taxonomy" id="1210046"/>
    <lineage>
        <taxon>Bacteria</taxon>
        <taxon>Bacillati</taxon>
        <taxon>Actinomycetota</taxon>
        <taxon>Actinomycetes</taxon>
        <taxon>Micrococcales</taxon>
        <taxon>Intrasporangiaceae</taxon>
        <taxon>Janibacter</taxon>
    </lineage>
</organism>
<name>K1DZL6_9MICO</name>
<keyword evidence="2" id="KW-0472">Membrane</keyword>
<evidence type="ECO:0000313" key="5">
    <source>
        <dbReference type="Proteomes" id="UP000004474"/>
    </source>
</evidence>
<evidence type="ECO:0000256" key="2">
    <source>
        <dbReference type="SAM" id="Phobius"/>
    </source>
</evidence>